<evidence type="ECO:0000256" key="7">
    <source>
        <dbReference type="ARBA" id="ARBA00022884"/>
    </source>
</evidence>
<dbReference type="GO" id="GO:0003723">
    <property type="term" value="F:RNA binding"/>
    <property type="evidence" value="ECO:0007669"/>
    <property type="project" value="UniProtKB-KW"/>
</dbReference>
<keyword evidence="5" id="KW-0813">Transport</keyword>
<dbReference type="PANTHER" id="PTHR13135:SF0">
    <property type="entry name" value="PHOSPHORYLATED ADAPTER RNA EXPORT PROTEIN"/>
    <property type="match status" value="1"/>
</dbReference>
<keyword evidence="9" id="KW-0539">Nucleus</keyword>
<comment type="caution">
    <text evidence="13">The sequence shown here is derived from an EMBL/GenBank/DDBJ whole genome shotgun (WGS) entry which is preliminary data.</text>
</comment>
<dbReference type="GO" id="GO:0015031">
    <property type="term" value="P:protein transport"/>
    <property type="evidence" value="ECO:0007669"/>
    <property type="project" value="UniProtKB-KW"/>
</dbReference>
<evidence type="ECO:0000313" key="13">
    <source>
        <dbReference type="EMBL" id="MCL7038892.1"/>
    </source>
</evidence>
<organism evidence="13 14">
    <name type="scientific">Papaver nudicaule</name>
    <name type="common">Iceland poppy</name>
    <dbReference type="NCBI Taxonomy" id="74823"/>
    <lineage>
        <taxon>Eukaryota</taxon>
        <taxon>Viridiplantae</taxon>
        <taxon>Streptophyta</taxon>
        <taxon>Embryophyta</taxon>
        <taxon>Tracheophyta</taxon>
        <taxon>Spermatophyta</taxon>
        <taxon>Magnoliopsida</taxon>
        <taxon>Ranunculales</taxon>
        <taxon>Papaveraceae</taxon>
        <taxon>Papaveroideae</taxon>
        <taxon>Papaver</taxon>
    </lineage>
</organism>
<keyword evidence="14" id="KW-1185">Reference proteome</keyword>
<evidence type="ECO:0000256" key="2">
    <source>
        <dbReference type="ARBA" id="ARBA00004496"/>
    </source>
</evidence>
<name>A0AA42APJ8_PAPNU</name>
<dbReference type="InterPro" id="IPR039047">
    <property type="entry name" value="PHAX"/>
</dbReference>
<dbReference type="GO" id="GO:0005737">
    <property type="term" value="C:cytoplasm"/>
    <property type="evidence" value="ECO:0007669"/>
    <property type="project" value="UniProtKB-SubCell"/>
</dbReference>
<evidence type="ECO:0000256" key="6">
    <source>
        <dbReference type="ARBA" id="ARBA00022490"/>
    </source>
</evidence>
<evidence type="ECO:0000256" key="3">
    <source>
        <dbReference type="ARBA" id="ARBA00006094"/>
    </source>
</evidence>
<evidence type="ECO:0000256" key="1">
    <source>
        <dbReference type="ARBA" id="ARBA00004123"/>
    </source>
</evidence>
<comment type="similarity">
    <text evidence="3">Belongs to the PHAX family.</text>
</comment>
<evidence type="ECO:0000256" key="5">
    <source>
        <dbReference type="ARBA" id="ARBA00022448"/>
    </source>
</evidence>
<dbReference type="Pfam" id="PF10258">
    <property type="entry name" value="PHAX_RNA-bd"/>
    <property type="match status" value="1"/>
</dbReference>
<dbReference type="GO" id="GO:0005634">
    <property type="term" value="C:nucleus"/>
    <property type="evidence" value="ECO:0007669"/>
    <property type="project" value="UniProtKB-SubCell"/>
</dbReference>
<keyword evidence="6" id="KW-0963">Cytoplasm</keyword>
<feature type="region of interest" description="Disordered" evidence="11">
    <location>
        <begin position="1"/>
        <end position="34"/>
    </location>
</feature>
<keyword evidence="7" id="KW-0694">RNA-binding</keyword>
<dbReference type="PANTHER" id="PTHR13135">
    <property type="entry name" value="CYTOSOLIC RESINIFERATOXIN BINDING PROTEIN RBP-26"/>
    <property type="match status" value="1"/>
</dbReference>
<dbReference type="AlphaFoldDB" id="A0AA42APJ8"/>
<evidence type="ECO:0000256" key="9">
    <source>
        <dbReference type="ARBA" id="ARBA00023242"/>
    </source>
</evidence>
<protein>
    <recommendedName>
        <fullName evidence="4">Phosphorylated adapter RNA export protein</fullName>
    </recommendedName>
    <alternativeName>
        <fullName evidence="10">RNA U small nuclear RNA export adapter protein</fullName>
    </alternativeName>
</protein>
<comment type="subcellular location">
    <subcellularLocation>
        <location evidence="2">Cytoplasm</location>
    </subcellularLocation>
    <subcellularLocation>
        <location evidence="1">Nucleus</location>
    </subcellularLocation>
</comment>
<sequence>MGSRGDITENQASRSKNRKRKARKKNKNKKTCPGPAIQNINKFVMDTCRRLKERKTYLIWNAVGILGVSALSDIVNEVDAIQACGGQMTADGKRPRYGGGILWGILKKREPNAYKEIMSKGKEIE</sequence>
<feature type="non-terminal residue" evidence="13">
    <location>
        <position position="125"/>
    </location>
</feature>
<dbReference type="Gene3D" id="1.10.10.1440">
    <property type="entry name" value="PHAX RNA-binding domain"/>
    <property type="match status" value="1"/>
</dbReference>
<keyword evidence="8" id="KW-0653">Protein transport</keyword>
<feature type="domain" description="Phosphorylated adapter RNA export protein RNA-binding" evidence="12">
    <location>
        <begin position="44"/>
        <end position="123"/>
    </location>
</feature>
<accession>A0AA42APJ8</accession>
<evidence type="ECO:0000256" key="4">
    <source>
        <dbReference type="ARBA" id="ARBA00016856"/>
    </source>
</evidence>
<dbReference type="InterPro" id="IPR038092">
    <property type="entry name" value="PHAX_RNA-binding_sf"/>
</dbReference>
<dbReference type="Proteomes" id="UP001177140">
    <property type="component" value="Unassembled WGS sequence"/>
</dbReference>
<reference evidence="13" key="1">
    <citation type="submission" date="2022-03" db="EMBL/GenBank/DDBJ databases">
        <title>A functionally conserved STORR gene fusion in Papaver species that diverged 16.8 million years ago.</title>
        <authorList>
            <person name="Catania T."/>
        </authorList>
    </citation>
    <scope>NUCLEOTIDE SEQUENCE</scope>
    <source>
        <strain evidence="13">S-191538</strain>
    </source>
</reference>
<evidence type="ECO:0000256" key="11">
    <source>
        <dbReference type="SAM" id="MobiDB-lite"/>
    </source>
</evidence>
<dbReference type="EMBL" id="JAJJMA010195188">
    <property type="protein sequence ID" value="MCL7038892.1"/>
    <property type="molecule type" value="Genomic_DNA"/>
</dbReference>
<dbReference type="GO" id="GO:0006408">
    <property type="term" value="P:snRNA export from nucleus"/>
    <property type="evidence" value="ECO:0007669"/>
    <property type="project" value="InterPro"/>
</dbReference>
<gene>
    <name evidence="13" type="ORF">MKW94_027903</name>
</gene>
<proteinExistence type="inferred from homology"/>
<evidence type="ECO:0000256" key="8">
    <source>
        <dbReference type="ARBA" id="ARBA00022927"/>
    </source>
</evidence>
<feature type="compositionally biased region" description="Basic residues" evidence="11">
    <location>
        <begin position="15"/>
        <end position="30"/>
    </location>
</feature>
<evidence type="ECO:0000313" key="14">
    <source>
        <dbReference type="Proteomes" id="UP001177140"/>
    </source>
</evidence>
<evidence type="ECO:0000259" key="12">
    <source>
        <dbReference type="Pfam" id="PF10258"/>
    </source>
</evidence>
<evidence type="ECO:0000256" key="10">
    <source>
        <dbReference type="ARBA" id="ARBA00030834"/>
    </source>
</evidence>
<dbReference type="InterPro" id="IPR019385">
    <property type="entry name" value="PHAX_RNA-binding_domain"/>
</dbReference>